<dbReference type="InterPro" id="IPR014576">
    <property type="entry name" value="Pesterase_YhaO"/>
</dbReference>
<dbReference type="EMBL" id="CP019948">
    <property type="protein sequence ID" value="ARN82557.1"/>
    <property type="molecule type" value="Genomic_DNA"/>
</dbReference>
<dbReference type="InterPro" id="IPR050535">
    <property type="entry name" value="DNA_Repair-Maintenance_Comp"/>
</dbReference>
<name>A0A1W6MY90_9HYPH</name>
<dbReference type="STRING" id="655015.B1812_17345"/>
<dbReference type="PIRSF" id="PIRSF033091">
    <property type="entry name" value="Pesterase_YhaO"/>
    <property type="match status" value="1"/>
</dbReference>
<dbReference type="RefSeq" id="WP_085772687.1">
    <property type="nucleotide sequence ID" value="NZ_AP027149.1"/>
</dbReference>
<dbReference type="Pfam" id="PF00149">
    <property type="entry name" value="Metallophos"/>
    <property type="match status" value="1"/>
</dbReference>
<accession>A0A1W6MY90</accession>
<keyword evidence="4" id="KW-1185">Reference proteome</keyword>
<evidence type="ECO:0000259" key="2">
    <source>
        <dbReference type="Pfam" id="PF00149"/>
    </source>
</evidence>
<gene>
    <name evidence="3" type="ORF">B1812_17345</name>
</gene>
<sequence>MGFTFIHAADLHIDSPLAGLGCKDALVRERFANAGRRAVQNLVTETIAAKAAFLLICGDIFDGEWRDVSTGHFFARELGRLERAGILTYIVKGNHDAESLISKDLPYPESVRIFPSRKADIFEIESLRVALHGRSFASRAVGGDFLASYRPRREGWLNIGLLHTALDGSRGHESYAPCTLDDLRRFGYDYWALGHVHAAEIVARDPFIVYPGNIQGRHARETGAKGAMQISVEEGRIVDVSPLTLDAARWAQALVDVGSCRDEADVVARIEAAMRAQYEGCDGRPVALRITLQGATRFSCRLVAERERLEEDMRAIGFRHAEDFWIESLKIETHAPPKKAPALAEADALDVEALISAAAADPQFSTILAELLATIEDKSPRELRGALESETSALRDEARDLLLGLLSEREGEA</sequence>
<dbReference type="CDD" id="cd00840">
    <property type="entry name" value="MPP_Mre11_N"/>
    <property type="match status" value="1"/>
</dbReference>
<proteinExistence type="predicted"/>
<protein>
    <submittedName>
        <fullName evidence="3">Metallophosphoesterase</fullName>
    </submittedName>
</protein>
<evidence type="ECO:0000313" key="3">
    <source>
        <dbReference type="EMBL" id="ARN82557.1"/>
    </source>
</evidence>
<organism evidence="3 4">
    <name type="scientific">Methylocystis bryophila</name>
    <dbReference type="NCBI Taxonomy" id="655015"/>
    <lineage>
        <taxon>Bacteria</taxon>
        <taxon>Pseudomonadati</taxon>
        <taxon>Pseudomonadota</taxon>
        <taxon>Alphaproteobacteria</taxon>
        <taxon>Hyphomicrobiales</taxon>
        <taxon>Methylocystaceae</taxon>
        <taxon>Methylocystis</taxon>
    </lineage>
</organism>
<feature type="domain" description="Calcineurin-like phosphoesterase" evidence="2">
    <location>
        <begin position="4"/>
        <end position="198"/>
    </location>
</feature>
<dbReference type="Proteomes" id="UP000193978">
    <property type="component" value="Chromosome"/>
</dbReference>
<dbReference type="InterPro" id="IPR029052">
    <property type="entry name" value="Metallo-depent_PP-like"/>
</dbReference>
<dbReference type="PANTHER" id="PTHR30337:SF7">
    <property type="entry name" value="PHOSPHOESTERASE"/>
    <property type="match status" value="1"/>
</dbReference>
<dbReference type="OrthoDB" id="9773856at2"/>
<dbReference type="GO" id="GO:0016787">
    <property type="term" value="F:hydrolase activity"/>
    <property type="evidence" value="ECO:0007669"/>
    <property type="project" value="UniProtKB-KW"/>
</dbReference>
<keyword evidence="1" id="KW-0378">Hydrolase</keyword>
<dbReference type="InterPro" id="IPR041796">
    <property type="entry name" value="Mre11_N"/>
</dbReference>
<dbReference type="PANTHER" id="PTHR30337">
    <property type="entry name" value="COMPONENT OF ATP-DEPENDENT DSDNA EXONUCLEASE"/>
    <property type="match status" value="1"/>
</dbReference>
<evidence type="ECO:0000256" key="1">
    <source>
        <dbReference type="ARBA" id="ARBA00022801"/>
    </source>
</evidence>
<dbReference type="SUPFAM" id="SSF56300">
    <property type="entry name" value="Metallo-dependent phosphatases"/>
    <property type="match status" value="1"/>
</dbReference>
<evidence type="ECO:0000313" key="4">
    <source>
        <dbReference type="Proteomes" id="UP000193978"/>
    </source>
</evidence>
<dbReference type="KEGG" id="mbry:B1812_17345"/>
<dbReference type="InterPro" id="IPR004843">
    <property type="entry name" value="Calcineurin-like_PHP"/>
</dbReference>
<dbReference type="Gene3D" id="3.60.21.10">
    <property type="match status" value="1"/>
</dbReference>
<reference evidence="3 4" key="1">
    <citation type="submission" date="2017-02" db="EMBL/GenBank/DDBJ databases">
        <authorList>
            <person name="Peterson S.W."/>
        </authorList>
    </citation>
    <scope>NUCLEOTIDE SEQUENCE [LARGE SCALE GENOMIC DNA]</scope>
    <source>
        <strain evidence="3 4">S285</strain>
    </source>
</reference>
<dbReference type="AlphaFoldDB" id="A0A1W6MY90"/>